<sequence>MTFQHTTSNELYLYGNALIISSNGGYTFNCIDIFNEREDGVINKFRTNDGSYAFSTTKNDIWFGNSNYGRSVKILSSKDSLYKNYPYYSINPIYIENSKLKVIEMYYDSVLNFNIKEVDIYNALNKYSSKNELICPYKHISINCKKEPEIVRVILDSKDSYLPHHIYLEKNEFYNFTATVYLEDNFNIENSDLMFSLNNFDHTKLNINKTIDRINRKIDYEISINDQGNLNNQYEPGKNLELRNLVTTFNGLNYKCLLNDKRNSHSHDIEQTLPNLIIYSGCPPFQNISVVFDEKYYKGCPYKNGIPCVFYEDSIDPIFQITDLITNTTANFTGFYTIEAIAGGTKLENIKDYSYSIKRKVNPRANAGNLKLIWSPSEAFSTNPSMMTLEKNQISFICSKGSPCKKVFPTKFFGSTVYFLKFRMSSNKVNQSNSYCKFSIDFIIQLYGVPLDFTTSTYILIGGLAIFILFTILLGLYMVHRQLRNIKISDSYSFDNDKKYI</sequence>
<gene>
    <name evidence="3" type="ORF">LY90DRAFT_218906</name>
</gene>
<dbReference type="GO" id="GO:0031514">
    <property type="term" value="C:motile cilium"/>
    <property type="evidence" value="ECO:0007669"/>
    <property type="project" value="TreeGrafter"/>
</dbReference>
<evidence type="ECO:0000313" key="4">
    <source>
        <dbReference type="Proteomes" id="UP000193920"/>
    </source>
</evidence>
<name>A0A1Y2E5K8_9FUNG</name>
<accession>A0A1Y2E5K8</accession>
<dbReference type="InterPro" id="IPR028246">
    <property type="entry name" value="CATSPERG"/>
</dbReference>
<comment type="caution">
    <text evidence="3">The sequence shown here is derived from an EMBL/GenBank/DDBJ whole genome shotgun (WGS) entry which is preliminary data.</text>
</comment>
<evidence type="ECO:0000313" key="3">
    <source>
        <dbReference type="EMBL" id="ORY66853.1"/>
    </source>
</evidence>
<reference evidence="3 4" key="1">
    <citation type="submission" date="2016-08" db="EMBL/GenBank/DDBJ databases">
        <title>A Parts List for Fungal Cellulosomes Revealed by Comparative Genomics.</title>
        <authorList>
            <consortium name="DOE Joint Genome Institute"/>
            <person name="Haitjema C.H."/>
            <person name="Gilmore S.P."/>
            <person name="Henske J.K."/>
            <person name="Solomon K.V."/>
            <person name="De Groot R."/>
            <person name="Kuo A."/>
            <person name="Mondo S.J."/>
            <person name="Salamov A.A."/>
            <person name="Labutti K."/>
            <person name="Zhao Z."/>
            <person name="Chiniquy J."/>
            <person name="Barry K."/>
            <person name="Brewer H.M."/>
            <person name="Purvine S.O."/>
            <person name="Wright A.T."/>
            <person name="Boxma B."/>
            <person name="Van Alen T."/>
            <person name="Hackstein J.H."/>
            <person name="Baker S.E."/>
            <person name="Grigoriev I.V."/>
            <person name="O'Malley M.A."/>
        </authorList>
    </citation>
    <scope>NUCLEOTIDE SEQUENCE [LARGE SCALE GENOMIC DNA]</scope>
    <source>
        <strain evidence="3 4">G1</strain>
    </source>
</reference>
<keyword evidence="1" id="KW-0812">Transmembrane</keyword>
<feature type="domain" description="CATSPERG C-terminal" evidence="2">
    <location>
        <begin position="296"/>
        <end position="473"/>
    </location>
</feature>
<dbReference type="STRING" id="1754190.A0A1Y2E5K8"/>
<dbReference type="EMBL" id="MCOG01000049">
    <property type="protein sequence ID" value="ORY66853.1"/>
    <property type="molecule type" value="Genomic_DNA"/>
</dbReference>
<dbReference type="InterPro" id="IPR053873">
    <property type="entry name" value="CATSPERG_C"/>
</dbReference>
<dbReference type="GO" id="GO:0036128">
    <property type="term" value="C:CatSper complex"/>
    <property type="evidence" value="ECO:0007669"/>
    <property type="project" value="InterPro"/>
</dbReference>
<evidence type="ECO:0000259" key="2">
    <source>
        <dbReference type="Pfam" id="PF22846"/>
    </source>
</evidence>
<evidence type="ECO:0000256" key="1">
    <source>
        <dbReference type="SAM" id="Phobius"/>
    </source>
</evidence>
<proteinExistence type="predicted"/>
<protein>
    <recommendedName>
        <fullName evidence="2">CATSPERG C-terminal domain-containing protein</fullName>
    </recommendedName>
</protein>
<dbReference type="OrthoDB" id="9949093at2759"/>
<dbReference type="Proteomes" id="UP000193920">
    <property type="component" value="Unassembled WGS sequence"/>
</dbReference>
<organism evidence="3 4">
    <name type="scientific">Neocallimastix californiae</name>
    <dbReference type="NCBI Taxonomy" id="1754190"/>
    <lineage>
        <taxon>Eukaryota</taxon>
        <taxon>Fungi</taxon>
        <taxon>Fungi incertae sedis</taxon>
        <taxon>Chytridiomycota</taxon>
        <taxon>Chytridiomycota incertae sedis</taxon>
        <taxon>Neocallimastigomycetes</taxon>
        <taxon>Neocallimastigales</taxon>
        <taxon>Neocallimastigaceae</taxon>
        <taxon>Neocallimastix</taxon>
    </lineage>
</organism>
<keyword evidence="1" id="KW-1133">Transmembrane helix</keyword>
<feature type="transmembrane region" description="Helical" evidence="1">
    <location>
        <begin position="458"/>
        <end position="479"/>
    </location>
</feature>
<dbReference type="Pfam" id="PF22846">
    <property type="entry name" value="CATSPERG_C"/>
    <property type="match status" value="1"/>
</dbReference>
<dbReference type="PANTHER" id="PTHR14327">
    <property type="entry name" value="CATION CHANNEL SPERM-ASSOCIATED PROTEIN SUBUNIT GAMMA"/>
    <property type="match status" value="1"/>
</dbReference>
<dbReference type="AlphaFoldDB" id="A0A1Y2E5K8"/>
<keyword evidence="4" id="KW-1185">Reference proteome</keyword>
<keyword evidence="1" id="KW-0472">Membrane</keyword>
<dbReference type="PANTHER" id="PTHR14327:SF1">
    <property type="entry name" value="CATION CHANNEL SPERM-ASSOCIATED AUXILIARY SUBUNIT GAMMA"/>
    <property type="match status" value="1"/>
</dbReference>